<dbReference type="GO" id="GO:0007165">
    <property type="term" value="P:signal transduction"/>
    <property type="evidence" value="ECO:0007669"/>
    <property type="project" value="UniProtKB-KW"/>
</dbReference>
<reference evidence="10 11" key="1">
    <citation type="journal article" date="2015" name="Genome Announc.">
        <title>Draft Genome Sequences of Marine Isolates of Thalassomonas viridans and Thalassomonas actiniarum.</title>
        <authorList>
            <person name="Olonade I."/>
            <person name="van Zyl L.J."/>
            <person name="Trindade M."/>
        </authorList>
    </citation>
    <scope>NUCLEOTIDE SEQUENCE [LARGE SCALE GENOMIC DNA]</scope>
    <source>
        <strain evidence="10 11">A5K-106</strain>
    </source>
</reference>
<evidence type="ECO:0000259" key="9">
    <source>
        <dbReference type="PROSITE" id="PS50885"/>
    </source>
</evidence>
<feature type="transmembrane region" description="Helical" evidence="7">
    <location>
        <begin position="6"/>
        <end position="25"/>
    </location>
</feature>
<feature type="compositionally biased region" description="Acidic residues" evidence="6">
    <location>
        <begin position="700"/>
        <end position="716"/>
    </location>
</feature>
<feature type="region of interest" description="Disordered" evidence="6">
    <location>
        <begin position="668"/>
        <end position="716"/>
    </location>
</feature>
<dbReference type="PANTHER" id="PTHR32089:SF112">
    <property type="entry name" value="LYSOZYME-LIKE PROTEIN-RELATED"/>
    <property type="match status" value="1"/>
</dbReference>
<evidence type="ECO:0000256" key="2">
    <source>
        <dbReference type="ARBA" id="ARBA00023224"/>
    </source>
</evidence>
<proteinExistence type="inferred from homology"/>
<dbReference type="GO" id="GO:0006935">
    <property type="term" value="P:chemotaxis"/>
    <property type="evidence" value="ECO:0007669"/>
    <property type="project" value="UniProtKB-ARBA"/>
</dbReference>
<dbReference type="GO" id="GO:0016020">
    <property type="term" value="C:membrane"/>
    <property type="evidence" value="ECO:0007669"/>
    <property type="project" value="UniProtKB-SubCell"/>
</dbReference>
<dbReference type="PROSITE" id="PS50885">
    <property type="entry name" value="HAMP"/>
    <property type="match status" value="1"/>
</dbReference>
<evidence type="ECO:0000256" key="1">
    <source>
        <dbReference type="ARBA" id="ARBA00004370"/>
    </source>
</evidence>
<evidence type="ECO:0000313" key="10">
    <source>
        <dbReference type="EMBL" id="WDE01283.1"/>
    </source>
</evidence>
<dbReference type="Pfam" id="PF00015">
    <property type="entry name" value="MCPsignal"/>
    <property type="match status" value="1"/>
</dbReference>
<keyword evidence="7" id="KW-0472">Membrane</keyword>
<dbReference type="SMART" id="SM00283">
    <property type="entry name" value="MA"/>
    <property type="match status" value="1"/>
</dbReference>
<dbReference type="Pfam" id="PF00672">
    <property type="entry name" value="HAMP"/>
    <property type="match status" value="1"/>
</dbReference>
<feature type="domain" description="HAMP" evidence="9">
    <location>
        <begin position="337"/>
        <end position="391"/>
    </location>
</feature>
<dbReference type="Gene3D" id="1.10.287.950">
    <property type="entry name" value="Methyl-accepting chemotaxis protein"/>
    <property type="match status" value="1"/>
</dbReference>
<keyword evidence="5" id="KW-0175">Coiled coil</keyword>
<evidence type="ECO:0000259" key="8">
    <source>
        <dbReference type="PROSITE" id="PS50111"/>
    </source>
</evidence>
<protein>
    <submittedName>
        <fullName evidence="10">Methyl-accepting chemotaxis protein</fullName>
    </submittedName>
</protein>
<dbReference type="PANTHER" id="PTHR32089">
    <property type="entry name" value="METHYL-ACCEPTING CHEMOTAXIS PROTEIN MCPB"/>
    <property type="match status" value="1"/>
</dbReference>
<dbReference type="InterPro" id="IPR003660">
    <property type="entry name" value="HAMP_dom"/>
</dbReference>
<name>A0AAE9YXF4_9GAMM</name>
<evidence type="ECO:0000256" key="3">
    <source>
        <dbReference type="ARBA" id="ARBA00029447"/>
    </source>
</evidence>
<dbReference type="EMBL" id="CP059735">
    <property type="protein sequence ID" value="WDE01283.1"/>
    <property type="molecule type" value="Genomic_DNA"/>
</dbReference>
<feature type="compositionally biased region" description="Low complexity" evidence="6">
    <location>
        <begin position="681"/>
        <end position="692"/>
    </location>
</feature>
<dbReference type="CDD" id="cd06225">
    <property type="entry name" value="HAMP"/>
    <property type="match status" value="1"/>
</dbReference>
<keyword evidence="7" id="KW-1133">Transmembrane helix</keyword>
<feature type="coiled-coil region" evidence="5">
    <location>
        <begin position="467"/>
        <end position="501"/>
    </location>
</feature>
<accession>A0AAE9YXF4</accession>
<dbReference type="SUPFAM" id="SSF58104">
    <property type="entry name" value="Methyl-accepting chemotaxis protein (MCP) signaling domain"/>
    <property type="match status" value="1"/>
</dbReference>
<evidence type="ECO:0000256" key="6">
    <source>
        <dbReference type="SAM" id="MobiDB-lite"/>
    </source>
</evidence>
<keyword evidence="11" id="KW-1185">Reference proteome</keyword>
<evidence type="ECO:0000256" key="4">
    <source>
        <dbReference type="PROSITE-ProRule" id="PRU00284"/>
    </source>
</evidence>
<dbReference type="KEGG" id="tact:SG35_011970"/>
<dbReference type="InterPro" id="IPR004089">
    <property type="entry name" value="MCPsignal_dom"/>
</dbReference>
<dbReference type="RefSeq" id="WP_044831279.1">
    <property type="nucleotide sequence ID" value="NZ_CP059735.1"/>
</dbReference>
<organism evidence="10 11">
    <name type="scientific">Thalassomonas actiniarum</name>
    <dbReference type="NCBI Taxonomy" id="485447"/>
    <lineage>
        <taxon>Bacteria</taxon>
        <taxon>Pseudomonadati</taxon>
        <taxon>Pseudomonadota</taxon>
        <taxon>Gammaproteobacteria</taxon>
        <taxon>Alteromonadales</taxon>
        <taxon>Colwelliaceae</taxon>
        <taxon>Thalassomonas</taxon>
    </lineage>
</organism>
<sequence length="716" mass="78952">MRKKVLGSLGGLLIMLLLVLTVAYLSMKSMERETGQFVEKLIPTLVASMDLANKVHQSSSSLGYYMLSQESSDKQKYLENLSSLKSQLDSLKQILNQSAQDSQPKDQPQINYIATLVDELSNYQTVMFDLAEHPEKNRPALQISRDQLEPLGSKALQMTTDIVLGESDTEDVEQYANLLLDIHNLRYQWAMILSNVRHYLALRNSEILSEVDLFKKGLEQNMISLRAKEDQLGEEQLDALDEFSQLKDNFFSHLELAIDIHSSEKWRTDAYLIRNEFGELLKKLGDELGTLVKVQQQLSLDTSQKLVKSTQTNVLILLSLFIGGISFGIFVIYFANAKIIKPILTLRNMMREMSQGQADLTQRIEVLSSDELGETSIHFNKLLTNLQAMMGKTIDVAKLISQDSSHIKQSLSEASGNTRQSVSLTEKASDSSEQIYTVCQAIADKTNATVQELVKAKEAAADGLDNMDSLSVKAITMGQEIEKLEAEIAQLNSQSKSLLDMLGTIKTIADQTNLLALNAAIEAARAGEVGRGFAIVADEIRQLASKTQDSTTNIGNLLQENFRLNQLLSECMQSTANDTQSLLASLEGTKTSINTISNNIDNVNQHALEIATASGEQTQQTVEIRDIGENVSNLANVSAEAIEHISSTSNHLAEQSSQLYDLVAQFTPDSGQAGQNSPEPAQNQQRQTQATTGSKSALDDFGELISEEEDDISATI</sequence>
<dbReference type="AlphaFoldDB" id="A0AAE9YXF4"/>
<keyword evidence="2 4" id="KW-0807">Transducer</keyword>
<evidence type="ECO:0000256" key="5">
    <source>
        <dbReference type="SAM" id="Coils"/>
    </source>
</evidence>
<feature type="transmembrane region" description="Helical" evidence="7">
    <location>
        <begin position="314"/>
        <end position="335"/>
    </location>
</feature>
<feature type="compositionally biased region" description="Polar residues" evidence="6">
    <location>
        <begin position="668"/>
        <end position="680"/>
    </location>
</feature>
<comment type="subcellular location">
    <subcellularLocation>
        <location evidence="1">Membrane</location>
    </subcellularLocation>
</comment>
<comment type="similarity">
    <text evidence="3">Belongs to the methyl-accepting chemotaxis (MCP) protein family.</text>
</comment>
<evidence type="ECO:0000256" key="7">
    <source>
        <dbReference type="SAM" id="Phobius"/>
    </source>
</evidence>
<evidence type="ECO:0000313" key="11">
    <source>
        <dbReference type="Proteomes" id="UP000032568"/>
    </source>
</evidence>
<reference evidence="10 11" key="2">
    <citation type="journal article" date="2022" name="Mar. Drugs">
        <title>Bioassay-Guided Fractionation Leads to the Detection of Cholic Acid Generated by the Rare Thalassomonas sp.</title>
        <authorList>
            <person name="Pheiffer F."/>
            <person name="Schneider Y.K."/>
            <person name="Hansen E.H."/>
            <person name="Andersen J.H."/>
            <person name="Isaksson J."/>
            <person name="Busche T."/>
            <person name="R C."/>
            <person name="Kalinowski J."/>
            <person name="Zyl L.V."/>
            <person name="Trindade M."/>
        </authorList>
    </citation>
    <scope>NUCLEOTIDE SEQUENCE [LARGE SCALE GENOMIC DNA]</scope>
    <source>
        <strain evidence="10 11">A5K-106</strain>
    </source>
</reference>
<dbReference type="Proteomes" id="UP000032568">
    <property type="component" value="Chromosome"/>
</dbReference>
<feature type="coiled-coil region" evidence="5">
    <location>
        <begin position="74"/>
        <end position="101"/>
    </location>
</feature>
<gene>
    <name evidence="10" type="ORF">SG35_011970</name>
</gene>
<keyword evidence="7" id="KW-0812">Transmembrane</keyword>
<dbReference type="PROSITE" id="PS50111">
    <property type="entry name" value="CHEMOTAXIS_TRANSDUC_2"/>
    <property type="match status" value="1"/>
</dbReference>
<feature type="domain" description="Methyl-accepting transducer" evidence="8">
    <location>
        <begin position="396"/>
        <end position="632"/>
    </location>
</feature>
<dbReference type="SMART" id="SM00304">
    <property type="entry name" value="HAMP"/>
    <property type="match status" value="1"/>
</dbReference>